<feature type="region of interest" description="Disordered" evidence="1">
    <location>
        <begin position="183"/>
        <end position="244"/>
    </location>
</feature>
<feature type="compositionally biased region" description="Polar residues" evidence="1">
    <location>
        <begin position="1"/>
        <end position="13"/>
    </location>
</feature>
<protein>
    <submittedName>
        <fullName evidence="2">Uncharacterized protein</fullName>
    </submittedName>
</protein>
<evidence type="ECO:0000313" key="3">
    <source>
        <dbReference type="Proteomes" id="UP000308549"/>
    </source>
</evidence>
<dbReference type="OrthoDB" id="3867271at2759"/>
<comment type="caution">
    <text evidence="2">The sequence shown here is derived from an EMBL/GenBank/DDBJ whole genome shotgun (WGS) entry which is preliminary data.</text>
</comment>
<reference evidence="2 3" key="1">
    <citation type="submission" date="2017-03" db="EMBL/GenBank/DDBJ databases">
        <title>Genomes of endolithic fungi from Antarctica.</title>
        <authorList>
            <person name="Coleine C."/>
            <person name="Masonjones S."/>
            <person name="Stajich J.E."/>
        </authorList>
    </citation>
    <scope>NUCLEOTIDE SEQUENCE [LARGE SCALE GENOMIC DNA]</scope>
    <source>
        <strain evidence="2 3">CCFEE 6315</strain>
    </source>
</reference>
<organism evidence="2 3">
    <name type="scientific">Salinomyces thailandicus</name>
    <dbReference type="NCBI Taxonomy" id="706561"/>
    <lineage>
        <taxon>Eukaryota</taxon>
        <taxon>Fungi</taxon>
        <taxon>Dikarya</taxon>
        <taxon>Ascomycota</taxon>
        <taxon>Pezizomycotina</taxon>
        <taxon>Dothideomycetes</taxon>
        <taxon>Dothideomycetidae</taxon>
        <taxon>Mycosphaerellales</taxon>
        <taxon>Teratosphaeriaceae</taxon>
        <taxon>Salinomyces</taxon>
    </lineage>
</organism>
<feature type="compositionally biased region" description="Polar residues" evidence="1">
    <location>
        <begin position="222"/>
        <end position="240"/>
    </location>
</feature>
<evidence type="ECO:0000313" key="2">
    <source>
        <dbReference type="EMBL" id="TKA23557.1"/>
    </source>
</evidence>
<name>A0A4U0TNQ8_9PEZI</name>
<sequence length="416" mass="44706">MACDVASSSNSPSLFGEGWDCRNPETTDLSSLPEFNDLFSTHSDHGIDPFPFSNPASPASPFAGFDSGAVDATLSPEASNTGLGLYTDDPGTNCSPSSPYFDITPAAPFNPAAARYQTRQRSVSEPPADFSMHHHQVPQPAQMTFNRNGHYLGEPAQHPRPHHQPKMLKSLPKHKRALLRGTTGPYSRAKNTRHMIPDQQQAQQRHQLRRAQTQPVRPPTSGPTSAPMNIAPSQHPQQASMHGMHGGPVFEPLPPVIEGQRYITSRICTPTPEPSPRRQDVMGFEQQQQGINLDPQLMGASSNVGARGSAITVPLTVDELRRIITEAVEKAVKGLESKNVDTVESVEEERRETYAKEDSEGTAAAADGDEIDQAVDGSASGPDQIMKEETGGGGGENGGGGGERAPDEMTLDELLA</sequence>
<feature type="compositionally biased region" description="Gly residues" evidence="1">
    <location>
        <begin position="391"/>
        <end position="403"/>
    </location>
</feature>
<dbReference type="AlphaFoldDB" id="A0A4U0TNQ8"/>
<feature type="compositionally biased region" description="Basic and acidic residues" evidence="1">
    <location>
        <begin position="348"/>
        <end position="359"/>
    </location>
</feature>
<evidence type="ECO:0000256" key="1">
    <source>
        <dbReference type="SAM" id="MobiDB-lite"/>
    </source>
</evidence>
<dbReference type="EMBL" id="NAJL01000054">
    <property type="protein sequence ID" value="TKA23557.1"/>
    <property type="molecule type" value="Genomic_DNA"/>
</dbReference>
<keyword evidence="3" id="KW-1185">Reference proteome</keyword>
<proteinExistence type="predicted"/>
<gene>
    <name evidence="2" type="ORF">B0A50_07136</name>
</gene>
<dbReference type="Proteomes" id="UP000308549">
    <property type="component" value="Unassembled WGS sequence"/>
</dbReference>
<feature type="region of interest" description="Disordered" evidence="1">
    <location>
        <begin position="338"/>
        <end position="416"/>
    </location>
</feature>
<feature type="region of interest" description="Disordered" evidence="1">
    <location>
        <begin position="1"/>
        <end position="23"/>
    </location>
</feature>
<feature type="compositionally biased region" description="Low complexity" evidence="1">
    <location>
        <begin position="199"/>
        <end position="214"/>
    </location>
</feature>
<accession>A0A4U0TNQ8</accession>